<accession>A0A5B8UB91</accession>
<dbReference type="InterPro" id="IPR004839">
    <property type="entry name" value="Aminotransferase_I/II_large"/>
</dbReference>
<dbReference type="InterPro" id="IPR015422">
    <property type="entry name" value="PyrdxlP-dep_Trfase_small"/>
</dbReference>
<proteinExistence type="inferred from homology"/>
<feature type="region of interest" description="Disordered" evidence="6">
    <location>
        <begin position="1"/>
        <end position="91"/>
    </location>
</feature>
<evidence type="ECO:0000313" key="8">
    <source>
        <dbReference type="EMBL" id="QEC50264.1"/>
    </source>
</evidence>
<feature type="compositionally biased region" description="Basic residues" evidence="6">
    <location>
        <begin position="29"/>
        <end position="38"/>
    </location>
</feature>
<evidence type="ECO:0000256" key="5">
    <source>
        <dbReference type="RuleBase" id="RU003693"/>
    </source>
</evidence>
<dbReference type="CDD" id="cd00609">
    <property type="entry name" value="AAT_like"/>
    <property type="match status" value="1"/>
</dbReference>
<evidence type="ECO:0000256" key="3">
    <source>
        <dbReference type="ARBA" id="ARBA00022679"/>
    </source>
</evidence>
<protein>
    <submittedName>
        <fullName evidence="8">Aminotransferase class I/II-fold pyridoxal phosphate-dependent enzyme</fullName>
    </submittedName>
</protein>
<dbReference type="PROSITE" id="PS00599">
    <property type="entry name" value="AA_TRANSFER_CLASS_2"/>
    <property type="match status" value="1"/>
</dbReference>
<dbReference type="OrthoDB" id="9763453at2"/>
<evidence type="ECO:0000313" key="9">
    <source>
        <dbReference type="Proteomes" id="UP000321805"/>
    </source>
</evidence>
<reference evidence="8 9" key="1">
    <citation type="journal article" date="2018" name="J. Microbiol.">
        <title>Baekduia soli gen. nov., sp. nov., a novel bacterium isolated from the soil of Baekdu Mountain and proposal of a novel family name, Baekduiaceae fam. nov.</title>
        <authorList>
            <person name="An D.S."/>
            <person name="Siddiqi M.Z."/>
            <person name="Kim K.H."/>
            <person name="Yu H.S."/>
            <person name="Im W.T."/>
        </authorList>
    </citation>
    <scope>NUCLEOTIDE SEQUENCE [LARGE SCALE GENOMIC DNA]</scope>
    <source>
        <strain evidence="8 9">BR7-21</strain>
    </source>
</reference>
<feature type="compositionally biased region" description="Basic and acidic residues" evidence="6">
    <location>
        <begin position="106"/>
        <end position="123"/>
    </location>
</feature>
<dbReference type="KEGG" id="bsol:FSW04_23565"/>
<evidence type="ECO:0000256" key="1">
    <source>
        <dbReference type="ARBA" id="ARBA00001933"/>
    </source>
</evidence>
<dbReference type="PANTHER" id="PTHR43643">
    <property type="entry name" value="HISTIDINOL-PHOSPHATE AMINOTRANSFERASE 2"/>
    <property type="match status" value="1"/>
</dbReference>
<dbReference type="InterPro" id="IPR015424">
    <property type="entry name" value="PyrdxlP-dep_Trfase"/>
</dbReference>
<evidence type="ECO:0000256" key="2">
    <source>
        <dbReference type="ARBA" id="ARBA00022576"/>
    </source>
</evidence>
<dbReference type="SUPFAM" id="SSF53383">
    <property type="entry name" value="PLP-dependent transferases"/>
    <property type="match status" value="1"/>
</dbReference>
<dbReference type="Pfam" id="PF00155">
    <property type="entry name" value="Aminotran_1_2"/>
    <property type="match status" value="1"/>
</dbReference>
<feature type="region of interest" description="Disordered" evidence="6">
    <location>
        <begin position="106"/>
        <end position="159"/>
    </location>
</feature>
<keyword evidence="3 8" id="KW-0808">Transferase</keyword>
<dbReference type="Gene3D" id="3.90.1150.10">
    <property type="entry name" value="Aspartate Aminotransferase, domain 1"/>
    <property type="match status" value="1"/>
</dbReference>
<gene>
    <name evidence="8" type="ORF">FSW04_23565</name>
</gene>
<name>A0A5B8UB91_9ACTN</name>
<keyword evidence="2 8" id="KW-0032">Aminotransferase</keyword>
<comment type="similarity">
    <text evidence="5">Belongs to the class-II pyridoxal-phosphate-dependent aminotransferase family.</text>
</comment>
<keyword evidence="9" id="KW-1185">Reference proteome</keyword>
<evidence type="ECO:0000259" key="7">
    <source>
        <dbReference type="Pfam" id="PF00155"/>
    </source>
</evidence>
<dbReference type="PANTHER" id="PTHR43643:SF3">
    <property type="entry name" value="HISTIDINOL-PHOSPHATE AMINOTRANSFERASE"/>
    <property type="match status" value="1"/>
</dbReference>
<dbReference type="InterPro" id="IPR015421">
    <property type="entry name" value="PyrdxlP-dep_Trfase_major"/>
</dbReference>
<dbReference type="InterPro" id="IPR050106">
    <property type="entry name" value="HistidinolP_aminotransfase"/>
</dbReference>
<feature type="compositionally biased region" description="Basic residues" evidence="6">
    <location>
        <begin position="138"/>
        <end position="155"/>
    </location>
</feature>
<dbReference type="EMBL" id="CP042430">
    <property type="protein sequence ID" value="QEC50264.1"/>
    <property type="molecule type" value="Genomic_DNA"/>
</dbReference>
<feature type="domain" description="Aminotransferase class I/classII large" evidence="7">
    <location>
        <begin position="243"/>
        <end position="554"/>
    </location>
</feature>
<dbReference type="Gene3D" id="3.40.640.10">
    <property type="entry name" value="Type I PLP-dependent aspartate aminotransferase-like (Major domain)"/>
    <property type="match status" value="1"/>
</dbReference>
<dbReference type="AlphaFoldDB" id="A0A5B8UB91"/>
<dbReference type="Proteomes" id="UP000321805">
    <property type="component" value="Chromosome"/>
</dbReference>
<dbReference type="GO" id="GO:0008483">
    <property type="term" value="F:transaminase activity"/>
    <property type="evidence" value="ECO:0007669"/>
    <property type="project" value="UniProtKB-KW"/>
</dbReference>
<evidence type="ECO:0000256" key="6">
    <source>
        <dbReference type="SAM" id="MobiDB-lite"/>
    </source>
</evidence>
<comment type="cofactor">
    <cofactor evidence="1 5">
        <name>pyridoxal 5'-phosphate</name>
        <dbReference type="ChEBI" id="CHEBI:597326"/>
    </cofactor>
</comment>
<dbReference type="InterPro" id="IPR001917">
    <property type="entry name" value="Aminotrans_II_pyridoxalP_BS"/>
</dbReference>
<evidence type="ECO:0000256" key="4">
    <source>
        <dbReference type="ARBA" id="ARBA00022898"/>
    </source>
</evidence>
<dbReference type="GO" id="GO:0030170">
    <property type="term" value="F:pyridoxal phosphate binding"/>
    <property type="evidence" value="ECO:0007669"/>
    <property type="project" value="InterPro"/>
</dbReference>
<organism evidence="8 9">
    <name type="scientific">Baekduia soli</name>
    <dbReference type="NCBI Taxonomy" id="496014"/>
    <lineage>
        <taxon>Bacteria</taxon>
        <taxon>Bacillati</taxon>
        <taxon>Actinomycetota</taxon>
        <taxon>Thermoleophilia</taxon>
        <taxon>Solirubrobacterales</taxon>
        <taxon>Baekduiaceae</taxon>
        <taxon>Baekduia</taxon>
    </lineage>
</organism>
<keyword evidence="4 5" id="KW-0663">Pyridoxal phosphate</keyword>
<sequence>MAPSWQTPARRPGRLRAAGDAVPCDRAHGPHRQRRPVRRSSSGNGADALPGAARAGQPGAPPRRRGGGARAARAGDRAQPALLGSDPGGGALAGLARAVLGRRRLRGDPRRLRGDARGPDGRAHGAQAHRPGLDPRAPGRRRRPAPGRAGPRLRGHRGDLRHGVRGVVPARQRAGIVELLRPGRLTRLARKGLFGHYRQFAGMTEEEVNAGLREEAAQRRARELARLEPLDLSRTTWPDYPHPAIVNAITFAARRGLHRYLDRSSSELRSELAHRHRVAEARIVVGDGAAQLLSAAAAALLEPGDELVTPWPSYPLYPTAARRARGQAVPVAGFGVAPVLTAVNDRTRLVAVCNPNDPTGELLDVAALRALLEALPERVIVLLDEALRDFVDAEERDAALALLEDFPRLLVFRTFSKAWGLAGLRCGYALGGPGAEPLLEQLAPALGVNELAQAGALEALRTVAGAVDRRAAALAARRTVLAGALRERGLTAPPSQANVVWLAAPGPRGAAELAARLQRSGILVQPGAGVGAPDHVRITVPHRDEDLERLLRALDAAAVG</sequence>